<dbReference type="Proteomes" id="UP000005439">
    <property type="component" value="Chromosome"/>
</dbReference>
<dbReference type="PROSITE" id="PS51257">
    <property type="entry name" value="PROKAR_LIPOPROTEIN"/>
    <property type="match status" value="1"/>
</dbReference>
<name>G8TSE4_SULAD</name>
<dbReference type="KEGG" id="sap:Sulac_2066"/>
<proteinExistence type="predicted"/>
<evidence type="ECO:0000313" key="2">
    <source>
        <dbReference type="Proteomes" id="UP000005439"/>
    </source>
</evidence>
<gene>
    <name evidence="1" type="ordered locus">Sulac_2066</name>
</gene>
<dbReference type="HOGENOM" id="CLU_1098051_0_0_9"/>
<sequence>MRWLRLVLIVFLSGLLYGCGVGASDRPHPVKEPAPGLSTLSRALAWVHQRTGLTIWAPTRLVAPAAAWKPATAGIGFFSRGGYGITLLRVPKPEPFNASPLLAGNMGQPVLSLGGIQVGSIPPRSVLSWLASYSLLGPHGVPPIEGRRLEMGGITAYNPKPGLVIWHVKRWLVVVEAPTTPQAIALARSLAHPGLFRRLPADPGLLVVAPGAAEADWLAGRELVTLAGGMATPADVLRMVSTVRPWHPLQAPG</sequence>
<organism evidence="1 2">
    <name type="scientific">Sulfobacillus acidophilus (strain ATCC 700253 / DSM 10332 / NAL)</name>
    <dbReference type="NCBI Taxonomy" id="679936"/>
    <lineage>
        <taxon>Bacteria</taxon>
        <taxon>Bacillati</taxon>
        <taxon>Bacillota</taxon>
        <taxon>Clostridia</taxon>
        <taxon>Eubacteriales</taxon>
        <taxon>Clostridiales Family XVII. Incertae Sedis</taxon>
        <taxon>Sulfobacillus</taxon>
    </lineage>
</organism>
<dbReference type="EMBL" id="CP003179">
    <property type="protein sequence ID" value="AEW05556.1"/>
    <property type="molecule type" value="Genomic_DNA"/>
</dbReference>
<dbReference type="PATRIC" id="fig|679936.5.peg.2131"/>
<dbReference type="AlphaFoldDB" id="G8TSE4"/>
<evidence type="ECO:0000313" key="1">
    <source>
        <dbReference type="EMBL" id="AEW05556.1"/>
    </source>
</evidence>
<protein>
    <submittedName>
        <fullName evidence="1">Uncharacterized protein</fullName>
    </submittedName>
</protein>
<reference evidence="2" key="1">
    <citation type="submission" date="2011-12" db="EMBL/GenBank/DDBJ databases">
        <title>The complete genome of chromosome of Sulfobacillus acidophilus DSM 10332.</title>
        <authorList>
            <person name="Lucas S."/>
            <person name="Han J."/>
            <person name="Lapidus A."/>
            <person name="Bruce D."/>
            <person name="Goodwin L."/>
            <person name="Pitluck S."/>
            <person name="Peters L."/>
            <person name="Kyrpides N."/>
            <person name="Mavromatis K."/>
            <person name="Ivanova N."/>
            <person name="Mikhailova N."/>
            <person name="Chertkov O."/>
            <person name="Saunders E."/>
            <person name="Detter J.C."/>
            <person name="Tapia R."/>
            <person name="Han C."/>
            <person name="Land M."/>
            <person name="Hauser L."/>
            <person name="Markowitz V."/>
            <person name="Cheng J.-F."/>
            <person name="Hugenholtz P."/>
            <person name="Woyke T."/>
            <person name="Wu D."/>
            <person name="Pukall R."/>
            <person name="Gehrich-Schroeter G."/>
            <person name="Schneider S."/>
            <person name="Klenk H.-P."/>
            <person name="Eisen J.A."/>
        </authorList>
    </citation>
    <scope>NUCLEOTIDE SEQUENCE [LARGE SCALE GENOMIC DNA]</scope>
    <source>
        <strain evidence="2">ATCC 700253 / DSM 10332 / NAL</strain>
    </source>
</reference>
<keyword evidence="2" id="KW-1185">Reference proteome</keyword>
<accession>G8TSE4</accession>
<reference evidence="1 2" key="2">
    <citation type="journal article" date="2012" name="Stand. Genomic Sci.">
        <title>Complete genome sequence of the moderately thermophilic mineral-sulfide-oxidizing firmicute Sulfobacillus acidophilus type strain (NAL(T)).</title>
        <authorList>
            <person name="Anderson I."/>
            <person name="Chertkov O."/>
            <person name="Chen A."/>
            <person name="Saunders E."/>
            <person name="Lapidus A."/>
            <person name="Nolan M."/>
            <person name="Lucas S."/>
            <person name="Hammon N."/>
            <person name="Deshpande S."/>
            <person name="Cheng J.F."/>
            <person name="Han C."/>
            <person name="Tapia R."/>
            <person name="Goodwin L.A."/>
            <person name="Pitluck S."/>
            <person name="Liolios K."/>
            <person name="Pagani I."/>
            <person name="Ivanova N."/>
            <person name="Mikhailova N."/>
            <person name="Pati A."/>
            <person name="Palaniappan K."/>
            <person name="Land M."/>
            <person name="Pan C."/>
            <person name="Rohde M."/>
            <person name="Pukall R."/>
            <person name="Goker M."/>
            <person name="Detter J.C."/>
            <person name="Woyke T."/>
            <person name="Bristow J."/>
            <person name="Eisen J.A."/>
            <person name="Markowitz V."/>
            <person name="Hugenholtz P."/>
            <person name="Kyrpides N.C."/>
            <person name="Klenk H.P."/>
            <person name="Mavromatis K."/>
        </authorList>
    </citation>
    <scope>NUCLEOTIDE SEQUENCE [LARGE SCALE GENOMIC DNA]</scope>
    <source>
        <strain evidence="2">ATCC 700253 / DSM 10332 / NAL</strain>
    </source>
</reference>